<dbReference type="EMBL" id="CP107246">
    <property type="protein sequence ID" value="WIM05501.1"/>
    <property type="molecule type" value="Genomic_DNA"/>
</dbReference>
<feature type="signal peptide" evidence="9">
    <location>
        <begin position="1"/>
        <end position="19"/>
    </location>
</feature>
<dbReference type="GO" id="GO:0009103">
    <property type="term" value="P:lipopolysaccharide biosynthetic process"/>
    <property type="evidence" value="ECO:0007669"/>
    <property type="project" value="UniProtKB-ARBA"/>
</dbReference>
<comment type="subcellular location">
    <subcellularLocation>
        <location evidence="1">Cell membrane</location>
        <topology evidence="1">Multi-pass membrane protein</topology>
    </subcellularLocation>
</comment>
<feature type="transmembrane region" description="Helical" evidence="8">
    <location>
        <begin position="233"/>
        <end position="257"/>
    </location>
</feature>
<name>A0AA49FJX1_9PROT</name>
<evidence type="ECO:0000256" key="4">
    <source>
        <dbReference type="ARBA" id="ARBA00022679"/>
    </source>
</evidence>
<feature type="transmembrane region" description="Helical" evidence="8">
    <location>
        <begin position="295"/>
        <end position="312"/>
    </location>
</feature>
<feature type="transmembrane region" description="Helical" evidence="8">
    <location>
        <begin position="269"/>
        <end position="289"/>
    </location>
</feature>
<evidence type="ECO:0000256" key="6">
    <source>
        <dbReference type="ARBA" id="ARBA00022989"/>
    </source>
</evidence>
<keyword evidence="6 8" id="KW-1133">Transmembrane helix</keyword>
<feature type="transmembrane region" description="Helical" evidence="8">
    <location>
        <begin position="189"/>
        <end position="207"/>
    </location>
</feature>
<feature type="transmembrane region" description="Helical" evidence="8">
    <location>
        <begin position="159"/>
        <end position="177"/>
    </location>
</feature>
<dbReference type="InterPro" id="IPR050297">
    <property type="entry name" value="LipidA_mod_glycosyltrf_83"/>
</dbReference>
<dbReference type="KEGG" id="npv:OHM77_12585"/>
<organism evidence="11">
    <name type="scientific">Candidatus Nitricoxidivorans perseverans</name>
    <dbReference type="NCBI Taxonomy" id="2975601"/>
    <lineage>
        <taxon>Bacteria</taxon>
        <taxon>Pseudomonadati</taxon>
        <taxon>Pseudomonadota</taxon>
        <taxon>Betaproteobacteria</taxon>
        <taxon>Nitrosomonadales</taxon>
        <taxon>Sterolibacteriaceae</taxon>
        <taxon>Candidatus Nitricoxidivorans</taxon>
    </lineage>
</organism>
<dbReference type="InterPro" id="IPR038731">
    <property type="entry name" value="RgtA/B/C-like"/>
</dbReference>
<keyword evidence="7 8" id="KW-0472">Membrane</keyword>
<feature type="transmembrane region" description="Helical" evidence="8">
    <location>
        <begin position="43"/>
        <end position="60"/>
    </location>
</feature>
<dbReference type="AlphaFoldDB" id="A0AA49FJX1"/>
<evidence type="ECO:0000256" key="1">
    <source>
        <dbReference type="ARBA" id="ARBA00004651"/>
    </source>
</evidence>
<evidence type="ECO:0000256" key="2">
    <source>
        <dbReference type="ARBA" id="ARBA00022475"/>
    </source>
</evidence>
<gene>
    <name evidence="11" type="ORF">OHM77_12585</name>
</gene>
<keyword evidence="9" id="KW-0732">Signal</keyword>
<evidence type="ECO:0000256" key="7">
    <source>
        <dbReference type="ARBA" id="ARBA00023136"/>
    </source>
</evidence>
<keyword evidence="2" id="KW-1003">Cell membrane</keyword>
<evidence type="ECO:0000259" key="10">
    <source>
        <dbReference type="Pfam" id="PF13231"/>
    </source>
</evidence>
<feature type="transmembrane region" description="Helical" evidence="8">
    <location>
        <begin position="123"/>
        <end position="139"/>
    </location>
</feature>
<feature type="transmembrane region" description="Helical" evidence="8">
    <location>
        <begin position="99"/>
        <end position="116"/>
    </location>
</feature>
<dbReference type="Proteomes" id="UP001234916">
    <property type="component" value="Chromosome"/>
</dbReference>
<protein>
    <submittedName>
        <fullName evidence="11">Glycosyltransferase family 39 protein</fullName>
    </submittedName>
</protein>
<dbReference type="GO" id="GO:0005886">
    <property type="term" value="C:plasma membrane"/>
    <property type="evidence" value="ECO:0007669"/>
    <property type="project" value="UniProtKB-SubCell"/>
</dbReference>
<feature type="transmembrane region" description="Helical" evidence="8">
    <location>
        <begin position="319"/>
        <end position="337"/>
    </location>
</feature>
<dbReference type="PANTHER" id="PTHR33908">
    <property type="entry name" value="MANNOSYLTRANSFERASE YKCB-RELATED"/>
    <property type="match status" value="1"/>
</dbReference>
<feature type="chain" id="PRO_5041329908" evidence="9">
    <location>
        <begin position="20"/>
        <end position="483"/>
    </location>
</feature>
<dbReference type="PANTHER" id="PTHR33908:SF11">
    <property type="entry name" value="MEMBRANE PROTEIN"/>
    <property type="match status" value="1"/>
</dbReference>
<dbReference type="Pfam" id="PF13231">
    <property type="entry name" value="PMT_2"/>
    <property type="match status" value="1"/>
</dbReference>
<evidence type="ECO:0000256" key="5">
    <source>
        <dbReference type="ARBA" id="ARBA00022692"/>
    </source>
</evidence>
<keyword evidence="5 8" id="KW-0812">Transmembrane</keyword>
<accession>A0AA49FJX1</accession>
<reference evidence="11" key="1">
    <citation type="journal article" date="2023" name="Nat. Microbiol.">
        <title>Enrichment and characterization of a nitric oxide-reducing microbial community in a continuous bioreactor.</title>
        <authorList>
            <person name="Garrido-Amador P."/>
            <person name="Stortenbeker N."/>
            <person name="Wessels H.J.C.T."/>
            <person name="Speth D.R."/>
            <person name="Garcia-Heredia I."/>
            <person name="Kartal B."/>
        </authorList>
    </citation>
    <scope>NUCLEOTIDE SEQUENCE</scope>
    <source>
        <strain evidence="11">MAG1</strain>
    </source>
</reference>
<proteinExistence type="predicted"/>
<evidence type="ECO:0000256" key="3">
    <source>
        <dbReference type="ARBA" id="ARBA00022676"/>
    </source>
</evidence>
<evidence type="ECO:0000313" key="11">
    <source>
        <dbReference type="EMBL" id="WIM05501.1"/>
    </source>
</evidence>
<evidence type="ECO:0000256" key="8">
    <source>
        <dbReference type="SAM" id="Phobius"/>
    </source>
</evidence>
<sequence length="483" mass="53569">MGNKLAAILVALLAWRFFAAQDAGLGLSVDEAQYFLWSLEPAWGYFSKPPLIAWTIALATKVCGDSETCIRLPALILFAATAWIIALIAHRLFDEKTGLWAGIAFATLFLTSFYSWFMTTDSLLLFLWASSLLLFLRALETDRWRDWLMLSAAVGLGLLAKYSMGLFMMCALAVLWIDHRPRLAGPKPWIAVLLALTFLVPNLAWNLDHQFATLRHTAEISQLDRKLFHPDSFLYFAAAQFAVMGPLLLPALIRAAADRRTWRSDPRQRLLVLFSVPVLGLFLMLSLLSRANANWAAPAYVAATVLAAAWLAREGRRRWFAAAVAINLLMAATLYHWHRIAPAIGIELGRRTDPFDRLRGWDAAGRQLAGPLRETGCRAVAAGDRTAIVELAYYGRRALGEPVAPLAWNPSGIVRNHFELTADVSRLKSGCAILVGGFDGENLRRGFAQVEPLPPLTVPFEGRPQPMPAWRVAGFRSYEGAGR</sequence>
<feature type="domain" description="Glycosyltransferase RgtA/B/C/D-like" evidence="10">
    <location>
        <begin position="47"/>
        <end position="205"/>
    </location>
</feature>
<evidence type="ECO:0000256" key="9">
    <source>
        <dbReference type="SAM" id="SignalP"/>
    </source>
</evidence>
<feature type="transmembrane region" description="Helical" evidence="8">
    <location>
        <begin position="72"/>
        <end position="93"/>
    </location>
</feature>
<keyword evidence="4" id="KW-0808">Transferase</keyword>
<dbReference type="GO" id="GO:0016763">
    <property type="term" value="F:pentosyltransferase activity"/>
    <property type="evidence" value="ECO:0007669"/>
    <property type="project" value="TreeGrafter"/>
</dbReference>
<keyword evidence="3" id="KW-0328">Glycosyltransferase</keyword>